<dbReference type="InterPro" id="IPR036388">
    <property type="entry name" value="WH-like_DNA-bd_sf"/>
</dbReference>
<gene>
    <name evidence="3" type="ORF">R7226_22400</name>
</gene>
<dbReference type="RefSeq" id="WP_318599575.1">
    <property type="nucleotide sequence ID" value="NZ_JAWSTH010000075.1"/>
</dbReference>
<evidence type="ECO:0000259" key="1">
    <source>
        <dbReference type="Pfam" id="PF13847"/>
    </source>
</evidence>
<dbReference type="GO" id="GO:0032259">
    <property type="term" value="P:methylation"/>
    <property type="evidence" value="ECO:0007669"/>
    <property type="project" value="UniProtKB-KW"/>
</dbReference>
<keyword evidence="4" id="KW-1185">Reference proteome</keyword>
<dbReference type="PANTHER" id="PTHR45128">
    <property type="entry name" value="METHYLTRANSFERASE TYPE 11"/>
    <property type="match status" value="1"/>
</dbReference>
<dbReference type="InterPro" id="IPR036390">
    <property type="entry name" value="WH_DNA-bd_sf"/>
</dbReference>
<dbReference type="InterPro" id="IPR029063">
    <property type="entry name" value="SAM-dependent_MTases_sf"/>
</dbReference>
<evidence type="ECO:0000259" key="2">
    <source>
        <dbReference type="Pfam" id="PF21320"/>
    </source>
</evidence>
<name>A0ABU4HVA0_9ACTN</name>
<evidence type="ECO:0000313" key="4">
    <source>
        <dbReference type="Proteomes" id="UP001284601"/>
    </source>
</evidence>
<dbReference type="EMBL" id="JAWSTH010000075">
    <property type="protein sequence ID" value="MDW5597114.1"/>
    <property type="molecule type" value="Genomic_DNA"/>
</dbReference>
<feature type="domain" description="Methyltransferase" evidence="1">
    <location>
        <begin position="175"/>
        <end position="280"/>
    </location>
</feature>
<dbReference type="Gene3D" id="3.40.50.150">
    <property type="entry name" value="Vaccinia Virus protein VP39"/>
    <property type="match status" value="1"/>
</dbReference>
<dbReference type="InterPro" id="IPR048711">
    <property type="entry name" value="WHD_Rv2258c"/>
</dbReference>
<protein>
    <submittedName>
        <fullName evidence="3">Class I SAM-dependent methyltransferase</fullName>
        <ecNumber evidence="3">2.1.-.-</ecNumber>
    </submittedName>
</protein>
<dbReference type="SUPFAM" id="SSF53335">
    <property type="entry name" value="S-adenosyl-L-methionine-dependent methyltransferases"/>
    <property type="match status" value="1"/>
</dbReference>
<organism evidence="3 4">
    <name type="scientific">Conexibacter stalactiti</name>
    <dbReference type="NCBI Taxonomy" id="1940611"/>
    <lineage>
        <taxon>Bacteria</taxon>
        <taxon>Bacillati</taxon>
        <taxon>Actinomycetota</taxon>
        <taxon>Thermoleophilia</taxon>
        <taxon>Solirubrobacterales</taxon>
        <taxon>Conexibacteraceae</taxon>
        <taxon>Conexibacter</taxon>
    </lineage>
</organism>
<dbReference type="Pfam" id="PF13847">
    <property type="entry name" value="Methyltransf_31"/>
    <property type="match status" value="1"/>
</dbReference>
<comment type="caution">
    <text evidence="3">The sequence shown here is derived from an EMBL/GenBank/DDBJ whole genome shotgun (WGS) entry which is preliminary data.</text>
</comment>
<feature type="domain" description="S-adenosylmethionine-dependent methyltransferase Rv2258c-like winged HTH" evidence="2">
    <location>
        <begin position="28"/>
        <end position="96"/>
    </location>
</feature>
<dbReference type="InterPro" id="IPR053173">
    <property type="entry name" value="SAM-binding_MTase"/>
</dbReference>
<keyword evidence="3" id="KW-0489">Methyltransferase</keyword>
<dbReference type="Pfam" id="PF21320">
    <property type="entry name" value="WHD_Rv2258c"/>
    <property type="match status" value="1"/>
</dbReference>
<reference evidence="4" key="1">
    <citation type="submission" date="2023-07" db="EMBL/GenBank/DDBJ databases">
        <title>Conexibacter stalactiti sp. nov., isolated from stalactites in a lava cave and emended description of the genus Conexibacter.</title>
        <authorList>
            <person name="Lee S.D."/>
        </authorList>
    </citation>
    <scope>NUCLEOTIDE SEQUENCE [LARGE SCALE GENOMIC DNA]</scope>
    <source>
        <strain evidence="4">KCTC 39840</strain>
    </source>
</reference>
<accession>A0ABU4HVA0</accession>
<dbReference type="Gene3D" id="1.10.10.10">
    <property type="entry name" value="Winged helix-like DNA-binding domain superfamily/Winged helix DNA-binding domain"/>
    <property type="match status" value="1"/>
</dbReference>
<dbReference type="Proteomes" id="UP001284601">
    <property type="component" value="Unassembled WGS sequence"/>
</dbReference>
<reference evidence="3 4" key="2">
    <citation type="submission" date="2023-10" db="EMBL/GenBank/DDBJ databases">
        <authorList>
            <person name="Han X.F."/>
        </authorList>
    </citation>
    <scope>NUCLEOTIDE SEQUENCE [LARGE SCALE GENOMIC DNA]</scope>
    <source>
        <strain evidence="3 4">KCTC 39840</strain>
    </source>
</reference>
<dbReference type="PANTHER" id="PTHR45128:SF2">
    <property type="entry name" value="METHYLTRANSFERASE DOMAIN-CONTAINING PROTEIN"/>
    <property type="match status" value="1"/>
</dbReference>
<keyword evidence="3" id="KW-0808">Transferase</keyword>
<sequence>MSSILDETRIEAFAGQIVTDVGATLGTALVTIGDRLGLYRAMADAQPVSAAELAARTSTHERYVREWLNAQAAGGYVTYDAECDRYVLPAEHAFVLADEQSPVALAGMFQSAAAAFEGRERVVERFRSGDGLGWHEHHHDLFDGTGRAFGANYRANLVAEWLPALDGVVERLTAGGYVADVGCGHGVATILMAQAFPASTFVGYDYHLASIEAARAAAAEAGVEDRVSFEVARADDYPGGGYDLIAFFDSLHDLGDPVGAAARASSALAPDGTCLIVEPFAGDSIAENLTPLGRSYYGFSTLVCTPGSLSQEGRAGLGTQAGERRLTEVLKAGGFTRVRRAAETPFNLVLEAKR</sequence>
<proteinExistence type="predicted"/>
<dbReference type="InterPro" id="IPR025714">
    <property type="entry name" value="Methyltranfer_dom"/>
</dbReference>
<evidence type="ECO:0000313" key="3">
    <source>
        <dbReference type="EMBL" id="MDW5597114.1"/>
    </source>
</evidence>
<dbReference type="EC" id="2.1.-.-" evidence="3"/>
<dbReference type="GO" id="GO:0008168">
    <property type="term" value="F:methyltransferase activity"/>
    <property type="evidence" value="ECO:0007669"/>
    <property type="project" value="UniProtKB-KW"/>
</dbReference>
<dbReference type="SUPFAM" id="SSF46785">
    <property type="entry name" value="Winged helix' DNA-binding domain"/>
    <property type="match status" value="1"/>
</dbReference>